<name>A0A9X1FMU8_9FLAO</name>
<protein>
    <recommendedName>
        <fullName evidence="4">RND transporter</fullName>
    </recommendedName>
</protein>
<keyword evidence="1" id="KW-0812">Transmembrane</keyword>
<keyword evidence="3" id="KW-1185">Reference proteome</keyword>
<dbReference type="RefSeq" id="WP_219051891.1">
    <property type="nucleotide sequence ID" value="NZ_JAHWDP010000002.1"/>
</dbReference>
<feature type="transmembrane region" description="Helical" evidence="1">
    <location>
        <begin position="48"/>
        <end position="65"/>
    </location>
</feature>
<keyword evidence="1" id="KW-0472">Membrane</keyword>
<gene>
    <name evidence="2" type="ORF">KXJ69_05075</name>
</gene>
<dbReference type="AlphaFoldDB" id="A0A9X1FMU8"/>
<keyword evidence="1" id="KW-1133">Transmembrane helix</keyword>
<accession>A0A9X1FMU8</accession>
<comment type="caution">
    <text evidence="2">The sequence shown here is derived from an EMBL/GenBank/DDBJ whole genome shotgun (WGS) entry which is preliminary data.</text>
</comment>
<evidence type="ECO:0000313" key="3">
    <source>
        <dbReference type="Proteomes" id="UP001138686"/>
    </source>
</evidence>
<evidence type="ECO:0008006" key="4">
    <source>
        <dbReference type="Google" id="ProtNLM"/>
    </source>
</evidence>
<reference evidence="2" key="1">
    <citation type="submission" date="2021-07" db="EMBL/GenBank/DDBJ databases">
        <title>Aureisphaera sp. CAU 1614 isolated from sea sediment.</title>
        <authorList>
            <person name="Kim W."/>
        </authorList>
    </citation>
    <scope>NUCLEOTIDE SEQUENCE</scope>
    <source>
        <strain evidence="2">CAU 1614</strain>
    </source>
</reference>
<dbReference type="Proteomes" id="UP001138686">
    <property type="component" value="Unassembled WGS sequence"/>
</dbReference>
<proteinExistence type="predicted"/>
<evidence type="ECO:0000313" key="2">
    <source>
        <dbReference type="EMBL" id="MBW2937466.1"/>
    </source>
</evidence>
<organism evidence="2 3">
    <name type="scientific">Halomarinibacterium sedimenti</name>
    <dbReference type="NCBI Taxonomy" id="2857106"/>
    <lineage>
        <taxon>Bacteria</taxon>
        <taxon>Pseudomonadati</taxon>
        <taxon>Bacteroidota</taxon>
        <taxon>Flavobacteriia</taxon>
        <taxon>Flavobacteriales</taxon>
        <taxon>Flavobacteriaceae</taxon>
        <taxon>Halomarinibacterium</taxon>
    </lineage>
</organism>
<dbReference type="EMBL" id="JAHWDP010000002">
    <property type="protein sequence ID" value="MBW2937466.1"/>
    <property type="molecule type" value="Genomic_DNA"/>
</dbReference>
<evidence type="ECO:0000256" key="1">
    <source>
        <dbReference type="SAM" id="Phobius"/>
    </source>
</evidence>
<sequence>MNIFNDWRILILLCLTLGLAPFFPEPHLWGKLKWIAGGATGMTPKDYFDVALHGFPFVLLIRRVFVAIRRKDEKN</sequence>